<dbReference type="GO" id="GO:0017168">
    <property type="term" value="F:5-oxoprolinase (ATP-hydrolyzing) activity"/>
    <property type="evidence" value="ECO:0007669"/>
    <property type="project" value="TreeGrafter"/>
</dbReference>
<feature type="domain" description="Hydantoinase/oxoprolinase N-terminal" evidence="1">
    <location>
        <begin position="5"/>
        <end position="147"/>
    </location>
</feature>
<dbReference type="InterPro" id="IPR043129">
    <property type="entry name" value="ATPase_NBD"/>
</dbReference>
<reference evidence="2 3" key="1">
    <citation type="submission" date="2018-08" db="EMBL/GenBank/DDBJ databases">
        <title>The metabolism and importance of syntrophic acetate oxidation coupled to methane or sulfide production in haloalkaline environments.</title>
        <authorList>
            <person name="Timmers P.H.A."/>
            <person name="Vavourakis C.D."/>
            <person name="Sorokin D.Y."/>
            <person name="Sinninghe Damste J.S."/>
            <person name="Muyzer G."/>
            <person name="Stams A.J.M."/>
            <person name="Plugge C.M."/>
        </authorList>
    </citation>
    <scope>NUCLEOTIDE SEQUENCE [LARGE SCALE GENOMIC DNA]</scope>
    <source>
        <strain evidence="2">MSAO_Arc3</strain>
    </source>
</reference>
<dbReference type="Gene3D" id="3.30.420.40">
    <property type="match status" value="1"/>
</dbReference>
<dbReference type="PANTHER" id="PTHR11365:SF2">
    <property type="entry name" value="5-OXOPROLINASE"/>
    <property type="match status" value="1"/>
</dbReference>
<dbReference type="Proteomes" id="UP000284763">
    <property type="component" value="Unassembled WGS sequence"/>
</dbReference>
<dbReference type="SUPFAM" id="SSF53067">
    <property type="entry name" value="Actin-like ATPase domain"/>
    <property type="match status" value="1"/>
</dbReference>
<organism evidence="2 3">
    <name type="scientific">Methanosalsum natronophilum</name>
    <dbReference type="NCBI Taxonomy" id="768733"/>
    <lineage>
        <taxon>Archaea</taxon>
        <taxon>Methanobacteriati</taxon>
        <taxon>Methanobacteriota</taxon>
        <taxon>Stenosarchaea group</taxon>
        <taxon>Methanomicrobia</taxon>
        <taxon>Methanosarcinales</taxon>
        <taxon>Methanosarcinaceae</taxon>
        <taxon>Methanosalsum</taxon>
    </lineage>
</organism>
<dbReference type="InterPro" id="IPR045079">
    <property type="entry name" value="Oxoprolinase-like"/>
</dbReference>
<dbReference type="PANTHER" id="PTHR11365">
    <property type="entry name" value="5-OXOPROLINASE RELATED"/>
    <property type="match status" value="1"/>
</dbReference>
<evidence type="ECO:0000313" key="2">
    <source>
        <dbReference type="EMBL" id="RQD82108.1"/>
    </source>
</evidence>
<evidence type="ECO:0000313" key="3">
    <source>
        <dbReference type="Proteomes" id="UP000284763"/>
    </source>
</evidence>
<gene>
    <name evidence="2" type="ORF">D5R95_07620</name>
</gene>
<evidence type="ECO:0000259" key="1">
    <source>
        <dbReference type="Pfam" id="PF05378"/>
    </source>
</evidence>
<feature type="non-terminal residue" evidence="2">
    <location>
        <position position="147"/>
    </location>
</feature>
<dbReference type="EMBL" id="QZAB01000480">
    <property type="protein sequence ID" value="RQD82108.1"/>
    <property type="molecule type" value="Genomic_DNA"/>
</dbReference>
<dbReference type="AlphaFoldDB" id="A0A3R8C9C1"/>
<dbReference type="InterPro" id="IPR008040">
    <property type="entry name" value="Hydant_A_N"/>
</dbReference>
<name>A0A3R8C9C1_9EURY</name>
<dbReference type="GO" id="GO:0006749">
    <property type="term" value="P:glutathione metabolic process"/>
    <property type="evidence" value="ECO:0007669"/>
    <property type="project" value="TreeGrafter"/>
</dbReference>
<comment type="caution">
    <text evidence="2">The sequence shown here is derived from an EMBL/GenBank/DDBJ whole genome shotgun (WGS) entry which is preliminary data.</text>
</comment>
<dbReference type="Pfam" id="PF05378">
    <property type="entry name" value="Hydant_A_N"/>
    <property type="match status" value="1"/>
</dbReference>
<sequence length="147" mass="16271">MEYKLGIDAGGTYTDAVIIDSYGEIVQKNKTKTTYPKLIDGIKHTFDCLNNEFISQLNNITVSTTLSTNTVLEKNGYPVAVILIGDYNISDKSEFDFYTVINGGHDSLGREINSLDVQSADEFILKTKNKVAAFAISSYFSVRNPSH</sequence>
<dbReference type="GO" id="GO:0005829">
    <property type="term" value="C:cytosol"/>
    <property type="evidence" value="ECO:0007669"/>
    <property type="project" value="TreeGrafter"/>
</dbReference>
<protein>
    <submittedName>
        <fullName evidence="2">Hydantoinase/oxoprolinase family protein</fullName>
    </submittedName>
</protein>
<proteinExistence type="predicted"/>
<accession>A0A3R8C9C1</accession>